<protein>
    <recommendedName>
        <fullName evidence="3">Lipoprotein</fullName>
    </recommendedName>
</protein>
<sequence>MFQKFTITSLFGLLLIAGCAPKIKTKISQKYEPLDFREEVWVLPNDSTGVGLAEVLGTVKVGDAGMTTNCSYTVVLEKAKEEARKSGGNAVRVIEHKTPDFMSSCHRITAEVLRINTDQIAALKQVETEADSLIDHAILYVYRNGGAGALVSYNLSLGDSIICRVTNKFRQKIEIRKEGAQELWAKTESKASIPIDIKKGRTYYIRCGVGMGVVVGRPTLDLVDRRTGKIEYIGKKRK</sequence>
<dbReference type="PROSITE" id="PS51257">
    <property type="entry name" value="PROKAR_LIPOPROTEIN"/>
    <property type="match status" value="1"/>
</dbReference>
<name>A0ABQ1Z1N0_9BACT</name>
<gene>
    <name evidence="1" type="ORF">GCM10007423_46690</name>
</gene>
<comment type="caution">
    <text evidence="1">The sequence shown here is derived from an EMBL/GenBank/DDBJ whole genome shotgun (WGS) entry which is preliminary data.</text>
</comment>
<reference evidence="2" key="1">
    <citation type="journal article" date="2019" name="Int. J. Syst. Evol. Microbiol.">
        <title>The Global Catalogue of Microorganisms (GCM) 10K type strain sequencing project: providing services to taxonomists for standard genome sequencing and annotation.</title>
        <authorList>
            <consortium name="The Broad Institute Genomics Platform"/>
            <consortium name="The Broad Institute Genome Sequencing Center for Infectious Disease"/>
            <person name="Wu L."/>
            <person name="Ma J."/>
        </authorList>
    </citation>
    <scope>NUCLEOTIDE SEQUENCE [LARGE SCALE GENOMIC DNA]</scope>
    <source>
        <strain evidence="2">CGMCC 1.15288</strain>
    </source>
</reference>
<evidence type="ECO:0000313" key="2">
    <source>
        <dbReference type="Proteomes" id="UP000600214"/>
    </source>
</evidence>
<organism evidence="1 2">
    <name type="scientific">Dyadobacter endophyticus</name>
    <dbReference type="NCBI Taxonomy" id="1749036"/>
    <lineage>
        <taxon>Bacteria</taxon>
        <taxon>Pseudomonadati</taxon>
        <taxon>Bacteroidota</taxon>
        <taxon>Cytophagia</taxon>
        <taxon>Cytophagales</taxon>
        <taxon>Spirosomataceae</taxon>
        <taxon>Dyadobacter</taxon>
    </lineage>
</organism>
<accession>A0ABQ1Z1N0</accession>
<evidence type="ECO:0000313" key="1">
    <source>
        <dbReference type="EMBL" id="GGH46730.1"/>
    </source>
</evidence>
<dbReference type="RefSeq" id="WP_188936654.1">
    <property type="nucleotide sequence ID" value="NZ_BMIA01000003.1"/>
</dbReference>
<proteinExistence type="predicted"/>
<evidence type="ECO:0008006" key="3">
    <source>
        <dbReference type="Google" id="ProtNLM"/>
    </source>
</evidence>
<keyword evidence="2" id="KW-1185">Reference proteome</keyword>
<dbReference type="Proteomes" id="UP000600214">
    <property type="component" value="Unassembled WGS sequence"/>
</dbReference>
<dbReference type="EMBL" id="BMIA01000003">
    <property type="protein sequence ID" value="GGH46730.1"/>
    <property type="molecule type" value="Genomic_DNA"/>
</dbReference>